<dbReference type="Pfam" id="PF01370">
    <property type="entry name" value="Epimerase"/>
    <property type="match status" value="1"/>
</dbReference>
<dbReference type="InterPro" id="IPR036291">
    <property type="entry name" value="NAD(P)-bd_dom_sf"/>
</dbReference>
<dbReference type="PANTHER" id="PTHR48079">
    <property type="entry name" value="PROTEIN YEEZ"/>
    <property type="match status" value="1"/>
</dbReference>
<dbReference type="AlphaFoldDB" id="A0A0M9VUE8"/>
<dbReference type="InterPro" id="IPR051783">
    <property type="entry name" value="NAD(P)-dependent_oxidoreduct"/>
</dbReference>
<sequence>MAFTVFLTGVTGYIGGNAFDYIYQEHKGKGYRWLLLVRDEECGKKVKEVYPDVEFVYGTIQDSEVLEKAAAEADVVIDTADSADCVAAATAIAKGLKAGHGPERSAWWIHLSGTGILTYGDVKKGREGEAPLPEDEYFDVDGIDRLVNLPLDAWHKDVDQIAQDANSDSVFVAIICPCTIYDVGRGPVKRHSQQVPDMIRATLNEGYVPVIGNGLTEWDNVNVHDLGDLYLRLFNAIQNPELSKNPEVFGINGYFFARNGEHKWSDVAKQISEVTKRPIKSITMADNAKLKNGNITWGSNSKGVPQRAKKYLGWEAKGCPLSDTIAEACKVEADRLGLTL</sequence>
<dbReference type="SUPFAM" id="SSF51735">
    <property type="entry name" value="NAD(P)-binding Rossmann-fold domains"/>
    <property type="match status" value="1"/>
</dbReference>
<evidence type="ECO:0000259" key="1">
    <source>
        <dbReference type="Pfam" id="PF01370"/>
    </source>
</evidence>
<evidence type="ECO:0000313" key="2">
    <source>
        <dbReference type="EMBL" id="KOS19799.1"/>
    </source>
</evidence>
<comment type="caution">
    <text evidence="2">The sequence shown here is derived from an EMBL/GenBank/DDBJ whole genome shotgun (WGS) entry which is preliminary data.</text>
</comment>
<reference evidence="2 3" key="1">
    <citation type="submission" date="2015-07" db="EMBL/GenBank/DDBJ databases">
        <title>The genome of the fungus Escovopsis weberi, a specialized disease agent of ant agriculture.</title>
        <authorList>
            <person name="de Man T.J."/>
            <person name="Stajich J.E."/>
            <person name="Kubicek C.P."/>
            <person name="Chenthamara K."/>
            <person name="Atanasova L."/>
            <person name="Druzhinina I.S."/>
            <person name="Birnbaum S."/>
            <person name="Barribeau S.M."/>
            <person name="Teiling C."/>
            <person name="Suen G."/>
            <person name="Currie C."/>
            <person name="Gerardo N.M."/>
        </authorList>
    </citation>
    <scope>NUCLEOTIDE SEQUENCE [LARGE SCALE GENOMIC DNA]</scope>
</reference>
<feature type="domain" description="NAD-dependent epimerase/dehydratase" evidence="1">
    <location>
        <begin position="5"/>
        <end position="88"/>
    </location>
</feature>
<protein>
    <recommendedName>
        <fullName evidence="1">NAD-dependent epimerase/dehydratase domain-containing protein</fullName>
    </recommendedName>
</protein>
<dbReference type="InterPro" id="IPR001509">
    <property type="entry name" value="Epimerase_deHydtase"/>
</dbReference>
<dbReference type="PANTHER" id="PTHR48079:SF6">
    <property type="entry name" value="NAD(P)-BINDING DOMAIN-CONTAINING PROTEIN-RELATED"/>
    <property type="match status" value="1"/>
</dbReference>
<dbReference type="STRING" id="150374.A0A0M9VUE8"/>
<proteinExistence type="predicted"/>
<dbReference type="OrthoDB" id="10262413at2759"/>
<dbReference type="EMBL" id="LGSR01000020">
    <property type="protein sequence ID" value="KOS19799.1"/>
    <property type="molecule type" value="Genomic_DNA"/>
</dbReference>
<dbReference type="Proteomes" id="UP000053831">
    <property type="component" value="Unassembled WGS sequence"/>
</dbReference>
<organism evidence="2 3">
    <name type="scientific">Escovopsis weberi</name>
    <dbReference type="NCBI Taxonomy" id="150374"/>
    <lineage>
        <taxon>Eukaryota</taxon>
        <taxon>Fungi</taxon>
        <taxon>Dikarya</taxon>
        <taxon>Ascomycota</taxon>
        <taxon>Pezizomycotina</taxon>
        <taxon>Sordariomycetes</taxon>
        <taxon>Hypocreomycetidae</taxon>
        <taxon>Hypocreales</taxon>
        <taxon>Hypocreaceae</taxon>
        <taxon>Escovopsis</taxon>
    </lineage>
</organism>
<dbReference type="Gene3D" id="3.40.50.720">
    <property type="entry name" value="NAD(P)-binding Rossmann-like Domain"/>
    <property type="match status" value="1"/>
</dbReference>
<dbReference type="GO" id="GO:0005737">
    <property type="term" value="C:cytoplasm"/>
    <property type="evidence" value="ECO:0007669"/>
    <property type="project" value="TreeGrafter"/>
</dbReference>
<evidence type="ECO:0000313" key="3">
    <source>
        <dbReference type="Proteomes" id="UP000053831"/>
    </source>
</evidence>
<dbReference type="GO" id="GO:0004029">
    <property type="term" value="F:aldehyde dehydrogenase (NAD+) activity"/>
    <property type="evidence" value="ECO:0007669"/>
    <property type="project" value="TreeGrafter"/>
</dbReference>
<name>A0A0M9VUE8_ESCWE</name>
<accession>A0A0M9VUE8</accession>
<keyword evidence="3" id="KW-1185">Reference proteome</keyword>
<gene>
    <name evidence="2" type="ORF">ESCO_000324</name>
</gene>